<dbReference type="AlphaFoldDB" id="X1CNZ2"/>
<dbReference type="GO" id="GO:0016627">
    <property type="term" value="F:oxidoreductase activity, acting on the CH-CH group of donors"/>
    <property type="evidence" value="ECO:0007669"/>
    <property type="project" value="InterPro"/>
</dbReference>
<protein>
    <recommendedName>
        <fullName evidence="2">Acyl-CoA dehydrogenase/oxidase C-terminal domain-containing protein</fullName>
    </recommendedName>
</protein>
<organism evidence="3">
    <name type="scientific">marine sediment metagenome</name>
    <dbReference type="NCBI Taxonomy" id="412755"/>
    <lineage>
        <taxon>unclassified sequences</taxon>
        <taxon>metagenomes</taxon>
        <taxon>ecological metagenomes</taxon>
    </lineage>
</organism>
<sequence length="67" mass="7679">HFKLEASRLSERCCYEMANLMGGAGVCDNTLMWDLVGISRIQEIVGGTRQIQQYIISMANRQLWKML</sequence>
<dbReference type="EMBL" id="BART01039047">
    <property type="protein sequence ID" value="GAH10156.1"/>
    <property type="molecule type" value="Genomic_DNA"/>
</dbReference>
<feature type="domain" description="Acyl-CoA dehydrogenase/oxidase C-terminal" evidence="2">
    <location>
        <begin position="2"/>
        <end position="58"/>
    </location>
</feature>
<keyword evidence="1" id="KW-0285">Flavoprotein</keyword>
<evidence type="ECO:0000313" key="3">
    <source>
        <dbReference type="EMBL" id="GAH10156.1"/>
    </source>
</evidence>
<proteinExistence type="predicted"/>
<gene>
    <name evidence="3" type="ORF">S01H4_64407</name>
</gene>
<dbReference type="Pfam" id="PF00441">
    <property type="entry name" value="Acyl-CoA_dh_1"/>
    <property type="match status" value="1"/>
</dbReference>
<name>X1CNZ2_9ZZZZ</name>
<evidence type="ECO:0000259" key="2">
    <source>
        <dbReference type="Pfam" id="PF00441"/>
    </source>
</evidence>
<feature type="non-terminal residue" evidence="3">
    <location>
        <position position="1"/>
    </location>
</feature>
<reference evidence="3" key="1">
    <citation type="journal article" date="2014" name="Front. Microbiol.">
        <title>High frequency of phylogenetically diverse reductive dehalogenase-homologous genes in deep subseafloor sedimentary metagenomes.</title>
        <authorList>
            <person name="Kawai M."/>
            <person name="Futagami T."/>
            <person name="Toyoda A."/>
            <person name="Takaki Y."/>
            <person name="Nishi S."/>
            <person name="Hori S."/>
            <person name="Arai W."/>
            <person name="Tsubouchi T."/>
            <person name="Morono Y."/>
            <person name="Uchiyama I."/>
            <person name="Ito T."/>
            <person name="Fujiyama A."/>
            <person name="Inagaki F."/>
            <person name="Takami H."/>
        </authorList>
    </citation>
    <scope>NUCLEOTIDE SEQUENCE</scope>
    <source>
        <strain evidence="3">Expedition CK06-06</strain>
    </source>
</reference>
<dbReference type="InterPro" id="IPR036250">
    <property type="entry name" value="AcylCo_DH-like_C"/>
</dbReference>
<evidence type="ECO:0000256" key="1">
    <source>
        <dbReference type="ARBA" id="ARBA00022630"/>
    </source>
</evidence>
<dbReference type="Gene3D" id="1.20.140.10">
    <property type="entry name" value="Butyryl-CoA Dehydrogenase, subunit A, domain 3"/>
    <property type="match status" value="1"/>
</dbReference>
<accession>X1CNZ2</accession>
<comment type="caution">
    <text evidence="3">The sequence shown here is derived from an EMBL/GenBank/DDBJ whole genome shotgun (WGS) entry which is preliminary data.</text>
</comment>
<dbReference type="InterPro" id="IPR009075">
    <property type="entry name" value="AcylCo_DH/oxidase_C"/>
</dbReference>
<dbReference type="SUPFAM" id="SSF47203">
    <property type="entry name" value="Acyl-CoA dehydrogenase C-terminal domain-like"/>
    <property type="match status" value="1"/>
</dbReference>